<dbReference type="InterPro" id="IPR003658">
    <property type="entry name" value="Anti-sigma_ant"/>
</dbReference>
<dbReference type="PANTHER" id="PTHR33495:SF6">
    <property type="entry name" value="ANTI-SIGMA FACTOR ANTAGONIST"/>
    <property type="match status" value="1"/>
</dbReference>
<dbReference type="Proteomes" id="UP001594351">
    <property type="component" value="Unassembled WGS sequence"/>
</dbReference>
<protein>
    <recommendedName>
        <fullName evidence="2">Anti-sigma factor antagonist</fullName>
    </recommendedName>
</protein>
<accession>A0ABV6YSM7</accession>
<gene>
    <name evidence="4" type="ORF">ACFL27_03260</name>
</gene>
<keyword evidence="5" id="KW-1185">Reference proteome</keyword>
<proteinExistence type="inferred from homology"/>
<dbReference type="InterPro" id="IPR036513">
    <property type="entry name" value="STAS_dom_sf"/>
</dbReference>
<dbReference type="NCBIfam" id="TIGR00377">
    <property type="entry name" value="ant_ant_sig"/>
    <property type="match status" value="1"/>
</dbReference>
<comment type="caution">
    <text evidence="4">The sequence shown here is derived from an EMBL/GenBank/DDBJ whole genome shotgun (WGS) entry which is preliminary data.</text>
</comment>
<feature type="domain" description="STAS" evidence="3">
    <location>
        <begin position="43"/>
        <end position="152"/>
    </location>
</feature>
<sequence length="159" mass="18640">MSRKLNLRFDKCNELDIIDKYFRHQNLIDFQERGFLLMEQEEQNFPTEIRENCLVLFLDGEITNLCEKSVFAAYDEAIQADVATIILDFEKVRYINSAGIAVFINLLKKVRQKQQNLFIANLSDYFRKIFTMIGLTRYSKCYQTLDQAIADSKGLKISE</sequence>
<dbReference type="CDD" id="cd07043">
    <property type="entry name" value="STAS_anti-anti-sigma_factors"/>
    <property type="match status" value="1"/>
</dbReference>
<evidence type="ECO:0000313" key="5">
    <source>
        <dbReference type="Proteomes" id="UP001594351"/>
    </source>
</evidence>
<comment type="similarity">
    <text evidence="1 2">Belongs to the anti-sigma-factor antagonist family.</text>
</comment>
<evidence type="ECO:0000256" key="1">
    <source>
        <dbReference type="ARBA" id="ARBA00009013"/>
    </source>
</evidence>
<dbReference type="InterPro" id="IPR002645">
    <property type="entry name" value="STAS_dom"/>
</dbReference>
<evidence type="ECO:0000313" key="4">
    <source>
        <dbReference type="EMBL" id="MFC1849207.1"/>
    </source>
</evidence>
<dbReference type="PANTHER" id="PTHR33495">
    <property type="entry name" value="ANTI-SIGMA FACTOR ANTAGONIST TM_1081-RELATED-RELATED"/>
    <property type="match status" value="1"/>
</dbReference>
<dbReference type="EMBL" id="JBHPBY010000026">
    <property type="protein sequence ID" value="MFC1849207.1"/>
    <property type="molecule type" value="Genomic_DNA"/>
</dbReference>
<name>A0ABV6YSM7_UNCC1</name>
<dbReference type="Gene3D" id="3.30.750.24">
    <property type="entry name" value="STAS domain"/>
    <property type="match status" value="1"/>
</dbReference>
<dbReference type="SUPFAM" id="SSF52091">
    <property type="entry name" value="SpoIIaa-like"/>
    <property type="match status" value="1"/>
</dbReference>
<dbReference type="Pfam" id="PF01740">
    <property type="entry name" value="STAS"/>
    <property type="match status" value="1"/>
</dbReference>
<dbReference type="PROSITE" id="PS50801">
    <property type="entry name" value="STAS"/>
    <property type="match status" value="1"/>
</dbReference>
<reference evidence="4 5" key="1">
    <citation type="submission" date="2024-09" db="EMBL/GenBank/DDBJ databases">
        <title>Laminarin stimulates single cell rates of sulfate reduction while oxygen inhibits transcriptomic activity in coastal marine sediment.</title>
        <authorList>
            <person name="Lindsay M."/>
            <person name="Orcutt B."/>
            <person name="Emerson D."/>
            <person name="Stepanauskas R."/>
            <person name="D'Angelo T."/>
        </authorList>
    </citation>
    <scope>NUCLEOTIDE SEQUENCE [LARGE SCALE GENOMIC DNA]</scope>
    <source>
        <strain evidence="4">SAG AM-311-K15</strain>
    </source>
</reference>
<organism evidence="4 5">
    <name type="scientific">candidate division CSSED10-310 bacterium</name>
    <dbReference type="NCBI Taxonomy" id="2855610"/>
    <lineage>
        <taxon>Bacteria</taxon>
        <taxon>Bacteria division CSSED10-310</taxon>
    </lineage>
</organism>
<evidence type="ECO:0000256" key="2">
    <source>
        <dbReference type="RuleBase" id="RU003749"/>
    </source>
</evidence>
<evidence type="ECO:0000259" key="3">
    <source>
        <dbReference type="PROSITE" id="PS50801"/>
    </source>
</evidence>